<evidence type="ECO:0000256" key="2">
    <source>
        <dbReference type="PROSITE-ProRule" id="PRU00779"/>
    </source>
</evidence>
<dbReference type="InterPro" id="IPR017994">
    <property type="entry name" value="P_trefoil_chordata"/>
</dbReference>
<dbReference type="SMART" id="SM00018">
    <property type="entry name" value="PD"/>
    <property type="match status" value="1"/>
</dbReference>
<dbReference type="PANTHER" id="PTHR13826:SF14">
    <property type="entry name" value="TREFOIL FACTOR 2"/>
    <property type="match status" value="1"/>
</dbReference>
<keyword evidence="5" id="KW-1185">Reference proteome</keyword>
<dbReference type="AlphaFoldDB" id="A0A8C3T8G8"/>
<dbReference type="Pfam" id="PF00088">
    <property type="entry name" value="Trefoil"/>
    <property type="match status" value="1"/>
</dbReference>
<dbReference type="PANTHER" id="PTHR13826">
    <property type="entry name" value="INTESTINAL TREFOIL FACTOR-RELATED"/>
    <property type="match status" value="1"/>
</dbReference>
<reference evidence="4" key="2">
    <citation type="submission" date="2025-09" db="UniProtKB">
        <authorList>
            <consortium name="Ensembl"/>
        </authorList>
    </citation>
    <scope>IDENTIFICATION</scope>
</reference>
<protein>
    <recommendedName>
        <fullName evidence="3">P-type domain-containing protein</fullName>
    </recommendedName>
</protein>
<keyword evidence="1 2" id="KW-1015">Disulfide bond</keyword>
<comment type="caution">
    <text evidence="2">Lacks conserved residue(s) required for the propagation of feature annotation.</text>
</comment>
<sequence>FITIHNKKYTKSWTLSLTGTGECALDVKERKNCGYPGVSEKECQTKGCFLIQNTQVYPDSPWCFKPVPEDSCDQLNVMLR</sequence>
<feature type="disulfide bond" evidence="2">
    <location>
        <begin position="33"/>
        <end position="48"/>
    </location>
</feature>
<dbReference type="InterPro" id="IPR000519">
    <property type="entry name" value="P_trefoil_dom"/>
</dbReference>
<accession>A0A8C3T8G8</accession>
<evidence type="ECO:0000313" key="5">
    <source>
        <dbReference type="Proteomes" id="UP000694403"/>
    </source>
</evidence>
<feature type="domain" description="P-type" evidence="3">
    <location>
        <begin position="21"/>
        <end position="67"/>
    </location>
</feature>
<dbReference type="GO" id="GO:0005615">
    <property type="term" value="C:extracellular space"/>
    <property type="evidence" value="ECO:0007669"/>
    <property type="project" value="TreeGrafter"/>
</dbReference>
<proteinExistence type="predicted"/>
<evidence type="ECO:0000313" key="4">
    <source>
        <dbReference type="Ensembl" id="ENSCSRP00000024719.1"/>
    </source>
</evidence>
<reference evidence="4" key="1">
    <citation type="submission" date="2025-08" db="UniProtKB">
        <authorList>
            <consortium name="Ensembl"/>
        </authorList>
    </citation>
    <scope>IDENTIFICATION</scope>
</reference>
<dbReference type="Proteomes" id="UP000694403">
    <property type="component" value="Unplaced"/>
</dbReference>
<evidence type="ECO:0000256" key="1">
    <source>
        <dbReference type="ARBA" id="ARBA00023157"/>
    </source>
</evidence>
<dbReference type="Ensembl" id="ENSCSRT00000025777.1">
    <property type="protein sequence ID" value="ENSCSRP00000024719.1"/>
    <property type="gene ID" value="ENSCSRG00000018508.1"/>
</dbReference>
<dbReference type="InterPro" id="IPR044913">
    <property type="entry name" value="P_trefoil_dom_sf"/>
</dbReference>
<organism evidence="4 5">
    <name type="scientific">Chelydra serpentina</name>
    <name type="common">Snapping turtle</name>
    <name type="synonym">Testudo serpentina</name>
    <dbReference type="NCBI Taxonomy" id="8475"/>
    <lineage>
        <taxon>Eukaryota</taxon>
        <taxon>Metazoa</taxon>
        <taxon>Chordata</taxon>
        <taxon>Craniata</taxon>
        <taxon>Vertebrata</taxon>
        <taxon>Euteleostomi</taxon>
        <taxon>Archelosauria</taxon>
        <taxon>Testudinata</taxon>
        <taxon>Testudines</taxon>
        <taxon>Cryptodira</taxon>
        <taxon>Durocryptodira</taxon>
        <taxon>Americhelydia</taxon>
        <taxon>Chelydroidea</taxon>
        <taxon>Chelydridae</taxon>
        <taxon>Chelydra</taxon>
    </lineage>
</organism>
<evidence type="ECO:0000259" key="3">
    <source>
        <dbReference type="PROSITE" id="PS51448"/>
    </source>
</evidence>
<dbReference type="Gene3D" id="4.10.110.10">
    <property type="entry name" value="Spasmolytic Protein, domain 1"/>
    <property type="match status" value="1"/>
</dbReference>
<dbReference type="SUPFAM" id="SSF57492">
    <property type="entry name" value="Trefoil"/>
    <property type="match status" value="1"/>
</dbReference>
<name>A0A8C3T8G8_CHESE</name>
<dbReference type="PROSITE" id="PS51448">
    <property type="entry name" value="P_TREFOIL_2"/>
    <property type="match status" value="1"/>
</dbReference>
<dbReference type="CDD" id="cd00111">
    <property type="entry name" value="Trefoil"/>
    <property type="match status" value="1"/>
</dbReference>